<evidence type="ECO:0000256" key="2">
    <source>
        <dbReference type="ARBA" id="ARBA00023043"/>
    </source>
</evidence>
<keyword evidence="2 3" id="KW-0040">ANK repeat</keyword>
<name>A2DGX2_TRIV3</name>
<accession>A2DGX2</accession>
<evidence type="ECO:0000256" key="1">
    <source>
        <dbReference type="ARBA" id="ARBA00022737"/>
    </source>
</evidence>
<proteinExistence type="predicted"/>
<dbReference type="Proteomes" id="UP000001542">
    <property type="component" value="Unassembled WGS sequence"/>
</dbReference>
<reference evidence="4" key="1">
    <citation type="submission" date="2006-10" db="EMBL/GenBank/DDBJ databases">
        <authorList>
            <person name="Amadeo P."/>
            <person name="Zhao Q."/>
            <person name="Wortman J."/>
            <person name="Fraser-Liggett C."/>
            <person name="Carlton J."/>
        </authorList>
    </citation>
    <scope>NUCLEOTIDE SEQUENCE</scope>
    <source>
        <strain evidence="4">G3</strain>
    </source>
</reference>
<dbReference type="PROSITE" id="PS50297">
    <property type="entry name" value="ANK_REP_REGION"/>
    <property type="match status" value="1"/>
</dbReference>
<evidence type="ECO:0000256" key="3">
    <source>
        <dbReference type="PROSITE-ProRule" id="PRU00023"/>
    </source>
</evidence>
<dbReference type="SUPFAM" id="SSF48403">
    <property type="entry name" value="Ankyrin repeat"/>
    <property type="match status" value="1"/>
</dbReference>
<dbReference type="EMBL" id="DS113199">
    <property type="protein sequence ID" value="EAY20282.1"/>
    <property type="molecule type" value="Genomic_DNA"/>
</dbReference>
<dbReference type="InterPro" id="IPR036770">
    <property type="entry name" value="Ankyrin_rpt-contain_sf"/>
</dbReference>
<dbReference type="PANTHER" id="PTHR24198">
    <property type="entry name" value="ANKYRIN REPEAT AND PROTEIN KINASE DOMAIN-CONTAINING PROTEIN"/>
    <property type="match status" value="1"/>
</dbReference>
<organism evidence="4 5">
    <name type="scientific">Trichomonas vaginalis (strain ATCC PRA-98 / G3)</name>
    <dbReference type="NCBI Taxonomy" id="412133"/>
    <lineage>
        <taxon>Eukaryota</taxon>
        <taxon>Metamonada</taxon>
        <taxon>Parabasalia</taxon>
        <taxon>Trichomonadida</taxon>
        <taxon>Trichomonadidae</taxon>
        <taxon>Trichomonas</taxon>
    </lineage>
</organism>
<dbReference type="KEGG" id="tva:5465819"/>
<feature type="repeat" description="ANK" evidence="3">
    <location>
        <begin position="185"/>
        <end position="217"/>
    </location>
</feature>
<evidence type="ECO:0000313" key="4">
    <source>
        <dbReference type="EMBL" id="EAY20282.1"/>
    </source>
</evidence>
<dbReference type="InterPro" id="IPR002110">
    <property type="entry name" value="Ankyrin_rpt"/>
</dbReference>
<dbReference type="SMR" id="A2DGX2"/>
<dbReference type="PROSITE" id="PS50088">
    <property type="entry name" value="ANK_REPEAT"/>
    <property type="match status" value="1"/>
</dbReference>
<gene>
    <name evidence="4" type="ORF">TVAG_192580</name>
</gene>
<sequence length="351" mass="39340">MKRNIEIRFINAIQNGKLDEVKSFWLKPSEIDKPFYIQKLVKVVNKSKIYPFSYISEPTPLILAILCEQPEILQYLIDTFHPSFSLSINGWLPIHYAACTGDYKCLQVLLQYESIQENIDVGIKVSGSKSTNTALHVAVSNHLHAQTLLLSSPLPDIIFDKNNKRLETPLKSPYKPANPLLLTSTGCSPLHLAVKCSDIDMIKILLHIKSDLSIKNNDGFTALEMAKDSGDQEIIKLLEIGTCDEDLTSNYIKSVEKQEVDSNPSEVVVQQTESAPKVEETASREEVKKLSNSVNNVAMIVQELQRRVDAIESENKKPEFDVCCLCGNITTSHCNKCNNCICENCLQNHSC</sequence>
<dbReference type="InParanoid" id="A2DGX2"/>
<dbReference type="SMART" id="SM00248">
    <property type="entry name" value="ANK"/>
    <property type="match status" value="5"/>
</dbReference>
<reference evidence="4" key="2">
    <citation type="journal article" date="2007" name="Science">
        <title>Draft genome sequence of the sexually transmitted pathogen Trichomonas vaginalis.</title>
        <authorList>
            <person name="Carlton J.M."/>
            <person name="Hirt R.P."/>
            <person name="Silva J.C."/>
            <person name="Delcher A.L."/>
            <person name="Schatz M."/>
            <person name="Zhao Q."/>
            <person name="Wortman J.R."/>
            <person name="Bidwell S.L."/>
            <person name="Alsmark U.C.M."/>
            <person name="Besteiro S."/>
            <person name="Sicheritz-Ponten T."/>
            <person name="Noel C.J."/>
            <person name="Dacks J.B."/>
            <person name="Foster P.G."/>
            <person name="Simillion C."/>
            <person name="Van de Peer Y."/>
            <person name="Miranda-Saavedra D."/>
            <person name="Barton G.J."/>
            <person name="Westrop G.D."/>
            <person name="Mueller S."/>
            <person name="Dessi D."/>
            <person name="Fiori P.L."/>
            <person name="Ren Q."/>
            <person name="Paulsen I."/>
            <person name="Zhang H."/>
            <person name="Bastida-Corcuera F.D."/>
            <person name="Simoes-Barbosa A."/>
            <person name="Brown M.T."/>
            <person name="Hayes R.D."/>
            <person name="Mukherjee M."/>
            <person name="Okumura C.Y."/>
            <person name="Schneider R."/>
            <person name="Smith A.J."/>
            <person name="Vanacova S."/>
            <person name="Villalvazo M."/>
            <person name="Haas B.J."/>
            <person name="Pertea M."/>
            <person name="Feldblyum T.V."/>
            <person name="Utterback T.R."/>
            <person name="Shu C.L."/>
            <person name="Osoegawa K."/>
            <person name="de Jong P.J."/>
            <person name="Hrdy I."/>
            <person name="Horvathova L."/>
            <person name="Zubacova Z."/>
            <person name="Dolezal P."/>
            <person name="Malik S.B."/>
            <person name="Logsdon J.M. Jr."/>
            <person name="Henze K."/>
            <person name="Gupta A."/>
            <person name="Wang C.C."/>
            <person name="Dunne R.L."/>
            <person name="Upcroft J.A."/>
            <person name="Upcroft P."/>
            <person name="White O."/>
            <person name="Salzberg S.L."/>
            <person name="Tang P."/>
            <person name="Chiu C.-H."/>
            <person name="Lee Y.-S."/>
            <person name="Embley T.M."/>
            <person name="Coombs G.H."/>
            <person name="Mottram J.C."/>
            <person name="Tachezy J."/>
            <person name="Fraser-Liggett C.M."/>
            <person name="Johnson P.J."/>
        </authorList>
    </citation>
    <scope>NUCLEOTIDE SEQUENCE [LARGE SCALE GENOMIC DNA]</scope>
    <source>
        <strain evidence="4">G3</strain>
    </source>
</reference>
<dbReference type="eggNOG" id="KOG4177">
    <property type="taxonomic scope" value="Eukaryota"/>
</dbReference>
<dbReference type="Pfam" id="PF12796">
    <property type="entry name" value="Ank_2"/>
    <property type="match status" value="2"/>
</dbReference>
<dbReference type="OrthoDB" id="2142040at2759"/>
<dbReference type="RefSeq" id="XP_001581268.1">
    <property type="nucleotide sequence ID" value="XM_001581218.1"/>
</dbReference>
<dbReference type="Gene3D" id="1.25.40.20">
    <property type="entry name" value="Ankyrin repeat-containing domain"/>
    <property type="match status" value="1"/>
</dbReference>
<evidence type="ECO:0000313" key="5">
    <source>
        <dbReference type="Proteomes" id="UP000001542"/>
    </source>
</evidence>
<keyword evidence="5" id="KW-1185">Reference proteome</keyword>
<protein>
    <submittedName>
        <fullName evidence="4">Uncharacterized protein</fullName>
    </submittedName>
</protein>
<dbReference type="VEuPathDB" id="TrichDB:TVAG_192580"/>
<keyword evidence="1" id="KW-0677">Repeat</keyword>
<dbReference type="AlphaFoldDB" id="A2DGX2"/>
<dbReference type="VEuPathDB" id="TrichDB:TVAGG3_0319020"/>
<dbReference type="PANTHER" id="PTHR24198:SF165">
    <property type="entry name" value="ANKYRIN REPEAT-CONTAINING PROTEIN-RELATED"/>
    <property type="match status" value="1"/>
</dbReference>